<name>A0ABS6V7A6_9SPHN</name>
<sequence>MSKLVTFVPNFLWAPHLFLGLALLGLTVVAVKHRHLLNLPRQSDDLRLALFFLLATFSNLPALIATGYFDARYFSLGVLVLLSGILVPLLRKQATRNAAITILSASLILSSFANLAYAGVTFERARQAAPMVLQDDDRRMFTCLAASEEFGAPVLFLDPDDSARISALTHARTSLLPANIASGRLPAAQRSEFLDQLEIRYIVGTRGAIEQTFPNERIVAVPACGPTMFERLR</sequence>
<feature type="transmembrane region" description="Helical" evidence="1">
    <location>
        <begin position="12"/>
        <end position="31"/>
    </location>
</feature>
<reference evidence="2 3" key="1">
    <citation type="submission" date="2021-07" db="EMBL/GenBank/DDBJ databases">
        <title>The draft genome sequence of Sphingomicrobium sp. B8.</title>
        <authorList>
            <person name="Mu L."/>
        </authorList>
    </citation>
    <scope>NUCLEOTIDE SEQUENCE [LARGE SCALE GENOMIC DNA]</scope>
    <source>
        <strain evidence="2 3">B8</strain>
    </source>
</reference>
<dbReference type="EMBL" id="JAHVAH010000001">
    <property type="protein sequence ID" value="MBW0145398.1"/>
    <property type="molecule type" value="Genomic_DNA"/>
</dbReference>
<dbReference type="Proteomes" id="UP000698028">
    <property type="component" value="Unassembled WGS sequence"/>
</dbReference>
<evidence type="ECO:0000313" key="3">
    <source>
        <dbReference type="Proteomes" id="UP000698028"/>
    </source>
</evidence>
<keyword evidence="1" id="KW-0812">Transmembrane</keyword>
<keyword evidence="1" id="KW-1133">Transmembrane helix</keyword>
<proteinExistence type="predicted"/>
<keyword evidence="1" id="KW-0472">Membrane</keyword>
<accession>A0ABS6V7A6</accession>
<evidence type="ECO:0000256" key="1">
    <source>
        <dbReference type="SAM" id="Phobius"/>
    </source>
</evidence>
<gene>
    <name evidence="2" type="ORF">KTQ36_08835</name>
</gene>
<feature type="transmembrane region" description="Helical" evidence="1">
    <location>
        <begin position="97"/>
        <end position="117"/>
    </location>
</feature>
<feature type="transmembrane region" description="Helical" evidence="1">
    <location>
        <begin position="46"/>
        <end position="65"/>
    </location>
</feature>
<keyword evidence="3" id="KW-1185">Reference proteome</keyword>
<evidence type="ECO:0000313" key="2">
    <source>
        <dbReference type="EMBL" id="MBW0145398.1"/>
    </source>
</evidence>
<protein>
    <submittedName>
        <fullName evidence="2">Uncharacterized protein</fullName>
    </submittedName>
</protein>
<dbReference type="RefSeq" id="WP_218633304.1">
    <property type="nucleotide sequence ID" value="NZ_JAHVAH010000001.1"/>
</dbReference>
<feature type="transmembrane region" description="Helical" evidence="1">
    <location>
        <begin position="71"/>
        <end position="90"/>
    </location>
</feature>
<organism evidence="2 3">
    <name type="scientific">Sphingomicrobium clamense</name>
    <dbReference type="NCBI Taxonomy" id="2851013"/>
    <lineage>
        <taxon>Bacteria</taxon>
        <taxon>Pseudomonadati</taxon>
        <taxon>Pseudomonadota</taxon>
        <taxon>Alphaproteobacteria</taxon>
        <taxon>Sphingomonadales</taxon>
        <taxon>Sphingomonadaceae</taxon>
        <taxon>Sphingomicrobium</taxon>
    </lineage>
</organism>
<comment type="caution">
    <text evidence="2">The sequence shown here is derived from an EMBL/GenBank/DDBJ whole genome shotgun (WGS) entry which is preliminary data.</text>
</comment>